<gene>
    <name evidence="3" type="ORF">IP93_02574</name>
</gene>
<evidence type="ECO:0000313" key="3">
    <source>
        <dbReference type="EMBL" id="TWI07967.1"/>
    </source>
</evidence>
<evidence type="ECO:0000259" key="2">
    <source>
        <dbReference type="Pfam" id="PF04273"/>
    </source>
</evidence>
<protein>
    <submittedName>
        <fullName evidence="3">Uncharacterized protein (TIGR01244 family)</fullName>
    </submittedName>
</protein>
<keyword evidence="4" id="KW-1185">Reference proteome</keyword>
<dbReference type="RefSeq" id="WP_144816300.1">
    <property type="nucleotide sequence ID" value="NZ_VLKP01000011.1"/>
</dbReference>
<evidence type="ECO:0000256" key="1">
    <source>
        <dbReference type="SAM" id="SignalP"/>
    </source>
</evidence>
<sequence length="198" mass="19816">MTHRMNLRVVTLGLLAAALTVACSSAPDTVASTAPAAAGAVGGQSVAGPQLAGLRQPSPGLYTGGQPTADAWGAMAAAGVGTVINLRPDAELAGRDEAGEVRAAGMAYHQIPVAGAGDLTAENADKLWTLLQQAKGPVVVHCASGNRVGGLLSIAMARHGGLERDAALQLGREAGMVSTEARAREVLDSADGRCVSNC</sequence>
<reference evidence="3 4" key="1">
    <citation type="journal article" date="2015" name="Stand. Genomic Sci.">
        <title>Genomic Encyclopedia of Bacterial and Archaeal Type Strains, Phase III: the genomes of soil and plant-associated and newly described type strains.</title>
        <authorList>
            <person name="Whitman W.B."/>
            <person name="Woyke T."/>
            <person name="Klenk H.P."/>
            <person name="Zhou Y."/>
            <person name="Lilburn T.G."/>
            <person name="Beck B.J."/>
            <person name="De Vos P."/>
            <person name="Vandamme P."/>
            <person name="Eisen J.A."/>
            <person name="Garrity G."/>
            <person name="Hugenholtz P."/>
            <person name="Kyrpides N.C."/>
        </authorList>
    </citation>
    <scope>NUCLEOTIDE SEQUENCE [LARGE SCALE GENOMIC DNA]</scope>
    <source>
        <strain evidence="3 4">CGMCC 1.10136</strain>
    </source>
</reference>
<dbReference type="Gene3D" id="3.90.190.10">
    <property type="entry name" value="Protein tyrosine phosphatase superfamily"/>
    <property type="match status" value="1"/>
</dbReference>
<dbReference type="Proteomes" id="UP000316471">
    <property type="component" value="Unassembled WGS sequence"/>
</dbReference>
<proteinExistence type="predicted"/>
<dbReference type="SUPFAM" id="SSF52799">
    <property type="entry name" value="(Phosphotyrosine protein) phosphatases II"/>
    <property type="match status" value="1"/>
</dbReference>
<keyword evidence="1" id="KW-0732">Signal</keyword>
<dbReference type="InterPro" id="IPR005939">
    <property type="entry name" value="BLH_phosphatase-like"/>
</dbReference>
<dbReference type="AlphaFoldDB" id="A0A562LK28"/>
<organism evidence="3 4">
    <name type="scientific">Aerolutibacter ruishenii</name>
    <dbReference type="NCBI Taxonomy" id="686800"/>
    <lineage>
        <taxon>Bacteria</taxon>
        <taxon>Pseudomonadati</taxon>
        <taxon>Pseudomonadota</taxon>
        <taxon>Gammaproteobacteria</taxon>
        <taxon>Lysobacterales</taxon>
        <taxon>Lysobacteraceae</taxon>
        <taxon>Aerolutibacter</taxon>
    </lineage>
</organism>
<feature type="signal peptide" evidence="1">
    <location>
        <begin position="1"/>
        <end position="26"/>
    </location>
</feature>
<evidence type="ECO:0000313" key="4">
    <source>
        <dbReference type="Proteomes" id="UP000316471"/>
    </source>
</evidence>
<dbReference type="InterPro" id="IPR029021">
    <property type="entry name" value="Prot-tyrosine_phosphatase-like"/>
</dbReference>
<name>A0A562LK28_9GAMM</name>
<feature type="domain" description="Beta-lactamase hydrolase-like protein phosphatase-like" evidence="2">
    <location>
        <begin position="70"/>
        <end position="157"/>
    </location>
</feature>
<dbReference type="EMBL" id="VLKP01000011">
    <property type="protein sequence ID" value="TWI07967.1"/>
    <property type="molecule type" value="Genomic_DNA"/>
</dbReference>
<feature type="chain" id="PRO_5021738871" evidence="1">
    <location>
        <begin position="27"/>
        <end position="198"/>
    </location>
</feature>
<dbReference type="GO" id="GO:0016787">
    <property type="term" value="F:hydrolase activity"/>
    <property type="evidence" value="ECO:0007669"/>
    <property type="project" value="InterPro"/>
</dbReference>
<accession>A0A562LK28</accession>
<dbReference type="Pfam" id="PF04273">
    <property type="entry name" value="BLH_phosphatase"/>
    <property type="match status" value="1"/>
</dbReference>
<dbReference type="PROSITE" id="PS51257">
    <property type="entry name" value="PROKAR_LIPOPROTEIN"/>
    <property type="match status" value="1"/>
</dbReference>
<dbReference type="OrthoDB" id="270335at2"/>
<comment type="caution">
    <text evidence="3">The sequence shown here is derived from an EMBL/GenBank/DDBJ whole genome shotgun (WGS) entry which is preliminary data.</text>
</comment>